<feature type="compositionally biased region" description="Basic and acidic residues" evidence="2">
    <location>
        <begin position="192"/>
        <end position="201"/>
    </location>
</feature>
<feature type="region of interest" description="Disordered" evidence="2">
    <location>
        <begin position="187"/>
        <end position="358"/>
    </location>
</feature>
<feature type="compositionally biased region" description="Basic and acidic residues" evidence="2">
    <location>
        <begin position="349"/>
        <end position="358"/>
    </location>
</feature>
<dbReference type="Proteomes" id="UP000789390">
    <property type="component" value="Unassembled WGS sequence"/>
</dbReference>
<evidence type="ECO:0000313" key="4">
    <source>
        <dbReference type="Proteomes" id="UP000789390"/>
    </source>
</evidence>
<reference evidence="3" key="1">
    <citation type="submission" date="2021-11" db="EMBL/GenBank/DDBJ databases">
        <authorList>
            <person name="Schell T."/>
        </authorList>
    </citation>
    <scope>NUCLEOTIDE SEQUENCE</scope>
    <source>
        <strain evidence="3">M5</strain>
    </source>
</reference>
<dbReference type="PANTHER" id="PTHR32046:SF14">
    <property type="match status" value="1"/>
</dbReference>
<sequence length="948" mass="108041">MFILKILIDETMFATQESQVDKDALTVSKGFVFLPGTISDNIQQLKLHLQTGYIYNVKNDHCATSGCPGMFNRRGHNAHPIHSRIKMHLEAFRWQVRLFLLHEGDRVSLKKAIEICYQDWPLELEKNPAQLYESLKTSLYTFQRAGKEENGEPTFMKKSFLQEYPQKKLDRLIAALRLDTNYWGPCTSPKSAETKGVDKENSVVSKGKRRRENVSPLRSSGSAENEMNPKKKPRQETDKDPKGVKKTCSSENAKATNREKISSKSKDKISSRVTEEEKKSRRKEKRSSDGSKKKRNSDTESKGSRNSVKTSTPKEKEAAGLDGEAETLSPKGNSIPSSAELTPTSGLEVNKESEESTDLMEVRRLLEEVRMEAERKSREAEHLKKALAHLLSYRNESDGSNLSQEKIDAIIQLDGKTSDERLNVSGRDRLKEMVNKLPVVSVSLSNSILPSSSLDSSSSLNIGSSFKNGRPWGPMSRRRLLTKETSFNDPEPAKKIRFAETLLKRSVKISNQNGTDVFAVPLSKKSIESSSIFERFVFGQEDGQREHRTILVLGEDDSERRKFIDGIINFIFRVEKEDKFRFQLIQEEDATRTNCIKVYDIHHCEGFPIPFSMTIVDTPSFDSYPEELEFFKDKEIIEMFHEFFENKESVKELDMICNVGDEICPSFLSVFANDLKENIHCLEPNNYMSDTWQDDVQIFVTLLSTMKKKSLSLTKQVLDERKRIESTVYEIRSLITTGLTMTEEMTTAKQIASNCQTYVQQTGKEFQPKVKLETMQQVELPAGQFANNCNNCNVTCSSSVFMDKNGTTGYYWPLIDLSMSTESGCCTVCPEKCNMNVHSIKPYRLECVQQKTDVVSSKRSSEVESKWQNLYSSVLDMVNLLQEKISVNCRSILDRFQSIESCIWSLDKISCDKLLIRKLISFNFFDAESQLNRLGLKEEIKGLKTLFS</sequence>
<dbReference type="AlphaFoldDB" id="A0A8J2WCJ2"/>
<name>A0A8J2WCJ2_9CRUS</name>
<keyword evidence="4" id="KW-1185">Reference proteome</keyword>
<feature type="coiled-coil region" evidence="1">
    <location>
        <begin position="359"/>
        <end position="386"/>
    </location>
</feature>
<feature type="compositionally biased region" description="Basic and acidic residues" evidence="2">
    <location>
        <begin position="234"/>
        <end position="243"/>
    </location>
</feature>
<dbReference type="PANTHER" id="PTHR32046">
    <property type="entry name" value="G DOMAIN-CONTAINING PROTEIN"/>
    <property type="match status" value="1"/>
</dbReference>
<organism evidence="3 4">
    <name type="scientific">Daphnia galeata</name>
    <dbReference type="NCBI Taxonomy" id="27404"/>
    <lineage>
        <taxon>Eukaryota</taxon>
        <taxon>Metazoa</taxon>
        <taxon>Ecdysozoa</taxon>
        <taxon>Arthropoda</taxon>
        <taxon>Crustacea</taxon>
        <taxon>Branchiopoda</taxon>
        <taxon>Diplostraca</taxon>
        <taxon>Cladocera</taxon>
        <taxon>Anomopoda</taxon>
        <taxon>Daphniidae</taxon>
        <taxon>Daphnia</taxon>
    </lineage>
</organism>
<evidence type="ECO:0000256" key="1">
    <source>
        <dbReference type="SAM" id="Coils"/>
    </source>
</evidence>
<evidence type="ECO:0000313" key="3">
    <source>
        <dbReference type="EMBL" id="CAH0101531.1"/>
    </source>
</evidence>
<evidence type="ECO:0000256" key="2">
    <source>
        <dbReference type="SAM" id="MobiDB-lite"/>
    </source>
</evidence>
<keyword evidence="1" id="KW-0175">Coiled coil</keyword>
<feature type="compositionally biased region" description="Polar residues" evidence="2">
    <location>
        <begin position="216"/>
        <end position="225"/>
    </location>
</feature>
<dbReference type="EMBL" id="CAKKLH010000059">
    <property type="protein sequence ID" value="CAH0101531.1"/>
    <property type="molecule type" value="Genomic_DNA"/>
</dbReference>
<feature type="compositionally biased region" description="Basic and acidic residues" evidence="2">
    <location>
        <begin position="256"/>
        <end position="279"/>
    </location>
</feature>
<feature type="compositionally biased region" description="Basic and acidic residues" evidence="2">
    <location>
        <begin position="286"/>
        <end position="303"/>
    </location>
</feature>
<gene>
    <name evidence="3" type="ORF">DGAL_LOCUS3865</name>
</gene>
<proteinExistence type="predicted"/>
<comment type="caution">
    <text evidence="3">The sequence shown here is derived from an EMBL/GenBank/DDBJ whole genome shotgun (WGS) entry which is preliminary data.</text>
</comment>
<feature type="compositionally biased region" description="Polar residues" evidence="2">
    <location>
        <begin position="330"/>
        <end position="347"/>
    </location>
</feature>
<dbReference type="OrthoDB" id="10411356at2759"/>
<protein>
    <submittedName>
        <fullName evidence="3">Uncharacterized protein</fullName>
    </submittedName>
</protein>
<accession>A0A8J2WCJ2</accession>